<keyword evidence="3" id="KW-1185">Reference proteome</keyword>
<dbReference type="EMBL" id="CP001145">
    <property type="protein sequence ID" value="ACI18184.1"/>
    <property type="molecule type" value="Genomic_DNA"/>
</dbReference>
<name>B5Y686_COPPD</name>
<protein>
    <submittedName>
        <fullName evidence="2">Uncharacterized protein</fullName>
    </submittedName>
</protein>
<reference evidence="3" key="1">
    <citation type="submission" date="2008-08" db="EMBL/GenBank/DDBJ databases">
        <title>The complete genome sequence of Coprothermobacter proteolyticus strain ATCC 5245 / DSM 5265 / BT.</title>
        <authorList>
            <person name="Dodson R.J."/>
            <person name="Durkin A.S."/>
            <person name="Wu M."/>
            <person name="Eisen J."/>
            <person name="Sutton G."/>
        </authorList>
    </citation>
    <scope>NUCLEOTIDE SEQUENCE [LARGE SCALE GENOMIC DNA]</scope>
    <source>
        <strain evidence="3">ATCC 35245 / DSM 5265 / OCM 4 / BT</strain>
    </source>
</reference>
<dbReference type="Proteomes" id="UP000001732">
    <property type="component" value="Chromosome"/>
</dbReference>
<dbReference type="AlphaFoldDB" id="B5Y686"/>
<evidence type="ECO:0000313" key="2">
    <source>
        <dbReference type="EMBL" id="ACI18184.1"/>
    </source>
</evidence>
<organism evidence="2 3">
    <name type="scientific">Coprothermobacter proteolyticus (strain ATCC 35245 / DSM 5265 / OCM 4 / BT)</name>
    <dbReference type="NCBI Taxonomy" id="309798"/>
    <lineage>
        <taxon>Bacteria</taxon>
        <taxon>Pseudomonadati</taxon>
        <taxon>Coprothermobacterota</taxon>
        <taxon>Coprothermobacteria</taxon>
        <taxon>Coprothermobacterales</taxon>
        <taxon>Coprothermobacteraceae</taxon>
        <taxon>Coprothermobacter</taxon>
    </lineage>
</organism>
<reference evidence="2 3" key="2">
    <citation type="journal article" date="2014" name="Genome Announc.">
        <title>Complete Genome Sequence of Coprothermobacter proteolyticus DSM 5265.</title>
        <authorList>
            <person name="Alexiev A."/>
            <person name="Coil D.A."/>
            <person name="Badger J.H."/>
            <person name="Enticknap J."/>
            <person name="Ward N."/>
            <person name="Robb F.T."/>
            <person name="Eisen J.A."/>
        </authorList>
    </citation>
    <scope>NUCLEOTIDE SEQUENCE [LARGE SCALE GENOMIC DNA]</scope>
    <source>
        <strain evidence="3">ATCC 35245 / DSM 5265 / OCM 4 / BT</strain>
    </source>
</reference>
<sequence>MNSSAVIVKTVGTGGIPVRKKLRSGVVMPTSAANCHGSRKPATKTGMCIGKNMGPPKESM</sequence>
<accession>B5Y686</accession>
<gene>
    <name evidence="2" type="ordered locus">COPRO5265_1507</name>
</gene>
<proteinExistence type="predicted"/>
<evidence type="ECO:0000313" key="3">
    <source>
        <dbReference type="Proteomes" id="UP000001732"/>
    </source>
</evidence>
<feature type="region of interest" description="Disordered" evidence="1">
    <location>
        <begin position="31"/>
        <end position="60"/>
    </location>
</feature>
<evidence type="ECO:0000256" key="1">
    <source>
        <dbReference type="SAM" id="MobiDB-lite"/>
    </source>
</evidence>